<name>A0ABY2WRQ7_9FLAO</name>
<accession>A0ABY2WRQ7</accession>
<gene>
    <name evidence="1" type="ORF">FGG15_02485</name>
</gene>
<sequence>MMQLLETFRDFGYTVIFGSTATPTPYSLDLDAMQVESVSLQMNHSSFDKFIQDLKPHIVVFDRFITEEQFGWRVAECAPQAVRVLNTEDLHSLRKSREDCYKIGEGFNVNHWKNHPMALRELASIYRSDLSLMVSSYEMQLLTQEAKVPDNILLYLPLMAYELYPDDVLSWPNFNECQDFVCVGNGKHAPNVEAIKTLKKNIWPQIKKALPNTRLLVYGAYLPQQVLEMHNPKEGFEVKGWVEDLDAVLQNARLLLAPIQFGAGIKGKLIDAMSNGTPSITTPVGAEGMNDNFQWPGFICPNLEGFAQCAIELYQNQEKWSQAQTHGIMIINSLYAKRKLQDKFIECLENLGNQLEIHRTQNLVGKMLHQQGLAATKYMGKWIEEKNKPK</sequence>
<evidence type="ECO:0000313" key="2">
    <source>
        <dbReference type="Proteomes" id="UP000751614"/>
    </source>
</evidence>
<dbReference type="Gene3D" id="3.40.50.2000">
    <property type="entry name" value="Glycogen Phosphorylase B"/>
    <property type="match status" value="1"/>
</dbReference>
<organism evidence="1 2">
    <name type="scientific">Flagellimonas algicola</name>
    <dbReference type="NCBI Taxonomy" id="2583815"/>
    <lineage>
        <taxon>Bacteria</taxon>
        <taxon>Pseudomonadati</taxon>
        <taxon>Bacteroidota</taxon>
        <taxon>Flavobacteriia</taxon>
        <taxon>Flavobacteriales</taxon>
        <taxon>Flavobacteriaceae</taxon>
        <taxon>Flagellimonas</taxon>
    </lineage>
</organism>
<dbReference type="EMBL" id="VCNI01000001">
    <property type="protein sequence ID" value="TMU57674.1"/>
    <property type="molecule type" value="Genomic_DNA"/>
</dbReference>
<evidence type="ECO:0000313" key="1">
    <source>
        <dbReference type="EMBL" id="TMU57674.1"/>
    </source>
</evidence>
<proteinExistence type="predicted"/>
<reference evidence="1 2" key="1">
    <citation type="submission" date="2019-05" db="EMBL/GenBank/DDBJ databases">
        <title>Flagellimonas sp. AsT0115, sp. nov., isolated from a marine red algae, Asparagopsis taxiformis.</title>
        <authorList>
            <person name="Kim J."/>
            <person name="Jeong S.E."/>
            <person name="Jeon C.O."/>
        </authorList>
    </citation>
    <scope>NUCLEOTIDE SEQUENCE [LARGE SCALE GENOMIC DNA]</scope>
    <source>
        <strain evidence="1 2">AsT0115</strain>
    </source>
</reference>
<comment type="caution">
    <text evidence="1">The sequence shown here is derived from an EMBL/GenBank/DDBJ whole genome shotgun (WGS) entry which is preliminary data.</text>
</comment>
<dbReference type="SUPFAM" id="SSF53756">
    <property type="entry name" value="UDP-Glycosyltransferase/glycogen phosphorylase"/>
    <property type="match status" value="1"/>
</dbReference>
<dbReference type="Proteomes" id="UP000751614">
    <property type="component" value="Unassembled WGS sequence"/>
</dbReference>
<protein>
    <submittedName>
        <fullName evidence="1">Glycosyltransferase family 4 protein</fullName>
    </submittedName>
</protein>
<keyword evidence="2" id="KW-1185">Reference proteome</keyword>
<dbReference type="Pfam" id="PF13692">
    <property type="entry name" value="Glyco_trans_1_4"/>
    <property type="match status" value="1"/>
</dbReference>